<comment type="subunit">
    <text evidence="5">Homohexamer; trimer of homodimers.</text>
</comment>
<gene>
    <name evidence="5" type="primary">deoD</name>
    <name evidence="7" type="ORF">HMPREF3182_01183</name>
</gene>
<dbReference type="PROSITE" id="PS01232">
    <property type="entry name" value="PNP_UDP_1"/>
    <property type="match status" value="1"/>
</dbReference>
<keyword evidence="8" id="KW-1185">Reference proteome</keyword>
<dbReference type="Pfam" id="PF01048">
    <property type="entry name" value="PNP_UDP_1"/>
    <property type="match status" value="1"/>
</dbReference>
<feature type="binding site" description="in other chain" evidence="5">
    <location>
        <begin position="87"/>
        <end position="90"/>
    </location>
    <ligand>
        <name>phosphate</name>
        <dbReference type="ChEBI" id="CHEBI:43474"/>
        <note>ligand shared between dimeric partners</note>
    </ligand>
</feature>
<organism evidence="7 8">
    <name type="scientific">Megasphaera hutchinsoni</name>
    <dbReference type="NCBI Taxonomy" id="1588748"/>
    <lineage>
        <taxon>Bacteria</taxon>
        <taxon>Bacillati</taxon>
        <taxon>Bacillota</taxon>
        <taxon>Negativicutes</taxon>
        <taxon>Veillonellales</taxon>
        <taxon>Veillonellaceae</taxon>
        <taxon>Megasphaera</taxon>
    </lineage>
</organism>
<comment type="similarity">
    <text evidence="1 5">Belongs to the PNP/UDP phosphorylase family.</text>
</comment>
<dbReference type="PANTHER" id="PTHR43691">
    <property type="entry name" value="URIDINE PHOSPHORYLASE"/>
    <property type="match status" value="1"/>
</dbReference>
<accession>A0A134CEU3</accession>
<feature type="binding site" evidence="5">
    <location>
        <position position="4"/>
    </location>
    <ligand>
        <name>a purine D-ribonucleoside</name>
        <dbReference type="ChEBI" id="CHEBI:142355"/>
        <note>ligand shared between dimeric partners</note>
    </ligand>
</feature>
<dbReference type="EC" id="2.4.2.1" evidence="5"/>
<dbReference type="InterPro" id="IPR018016">
    <property type="entry name" value="Nucleoside_phosphorylase_CS"/>
</dbReference>
<comment type="caution">
    <text evidence="7">The sequence shown here is derived from an EMBL/GenBank/DDBJ whole genome shotgun (WGS) entry which is preliminary data.</text>
</comment>
<dbReference type="AlphaFoldDB" id="A0A134CEU3"/>
<evidence type="ECO:0000256" key="5">
    <source>
        <dbReference type="HAMAP-Rule" id="MF_01627"/>
    </source>
</evidence>
<comment type="catalytic activity">
    <reaction evidence="5">
        <text>a purine D-ribonucleoside + phosphate = a purine nucleobase + alpha-D-ribose 1-phosphate</text>
        <dbReference type="Rhea" id="RHEA:19805"/>
        <dbReference type="ChEBI" id="CHEBI:26386"/>
        <dbReference type="ChEBI" id="CHEBI:43474"/>
        <dbReference type="ChEBI" id="CHEBI:57720"/>
        <dbReference type="ChEBI" id="CHEBI:142355"/>
        <dbReference type="EC" id="2.4.2.1"/>
    </reaction>
</comment>
<dbReference type="InterPro" id="IPR000845">
    <property type="entry name" value="Nucleoside_phosphorylase_d"/>
</dbReference>
<name>A0A134CEU3_9FIRM</name>
<dbReference type="NCBIfam" id="TIGR00107">
    <property type="entry name" value="deoD"/>
    <property type="match status" value="1"/>
</dbReference>
<comment type="catalytic activity">
    <reaction evidence="5">
        <text>a purine 2'-deoxy-D-ribonucleoside + phosphate = a purine nucleobase + 2-deoxy-alpha-D-ribose 1-phosphate</text>
        <dbReference type="Rhea" id="RHEA:36431"/>
        <dbReference type="ChEBI" id="CHEBI:26386"/>
        <dbReference type="ChEBI" id="CHEBI:43474"/>
        <dbReference type="ChEBI" id="CHEBI:57259"/>
        <dbReference type="ChEBI" id="CHEBI:142361"/>
        <dbReference type="EC" id="2.4.2.1"/>
    </reaction>
</comment>
<feature type="binding site" description="in other chain" evidence="5">
    <location>
        <begin position="203"/>
        <end position="204"/>
    </location>
    <ligand>
        <name>a purine D-ribonucleoside</name>
        <dbReference type="ChEBI" id="CHEBI:142355"/>
        <note>ligand shared between dimeric partners</note>
    </ligand>
</feature>
<sequence>MSLHIAATTGQIAETVLLPGDPLRAKYIAETFLKDVICYTDIRNMLGFTGTYKGKRISVQGTGMGIPSISIYVQELIREYGAKRLIRVGTCGGMQKDIPLRDVVIAQAATTDSGIIRNIFGPSIQFAPIANFELLRKAYDNAIAAHIPVRVGNVISVDRFYDDEIDNDKLSAYDILAVEMETAGLYVLAAKYGVAALGLFTVSDQLITKEACTPEERQLSFNNMIHIALDTAIEE</sequence>
<dbReference type="PANTHER" id="PTHR43691:SF11">
    <property type="entry name" value="FI09636P-RELATED"/>
    <property type="match status" value="1"/>
</dbReference>
<dbReference type="STRING" id="1588748.HMPREF3182_01183"/>
<feature type="binding site" evidence="5">
    <location>
        <position position="43"/>
    </location>
    <ligand>
        <name>phosphate</name>
        <dbReference type="ChEBI" id="CHEBI:43474"/>
        <note>ligand shared between dimeric partners</note>
    </ligand>
</feature>
<dbReference type="GO" id="GO:0005829">
    <property type="term" value="C:cytosol"/>
    <property type="evidence" value="ECO:0007669"/>
    <property type="project" value="TreeGrafter"/>
</dbReference>
<comment type="catalytic activity">
    <reaction evidence="4">
        <text>uridine + phosphate = alpha-D-ribose 1-phosphate + uracil</text>
        <dbReference type="Rhea" id="RHEA:24388"/>
        <dbReference type="ChEBI" id="CHEBI:16704"/>
        <dbReference type="ChEBI" id="CHEBI:17568"/>
        <dbReference type="ChEBI" id="CHEBI:43474"/>
        <dbReference type="ChEBI" id="CHEBI:57720"/>
        <dbReference type="EC" id="2.4.2.3"/>
    </reaction>
</comment>
<dbReference type="GO" id="GO:0006152">
    <property type="term" value="P:purine nucleoside catabolic process"/>
    <property type="evidence" value="ECO:0007669"/>
    <property type="project" value="TreeGrafter"/>
</dbReference>
<keyword evidence="2 5" id="KW-0328">Glycosyltransferase</keyword>
<feature type="active site" description="Proton donor" evidence="5">
    <location>
        <position position="204"/>
    </location>
</feature>
<feature type="binding site" description="in other chain" evidence="5">
    <location>
        <position position="20"/>
    </location>
    <ligand>
        <name>phosphate</name>
        <dbReference type="ChEBI" id="CHEBI:43474"/>
        <note>ligand shared between dimeric partners</note>
    </ligand>
</feature>
<dbReference type="EMBL" id="LSDT01000044">
    <property type="protein sequence ID" value="KXB90758.1"/>
    <property type="molecule type" value="Genomic_DNA"/>
</dbReference>
<feature type="binding site" description="in other chain" evidence="5">
    <location>
        <begin position="179"/>
        <end position="181"/>
    </location>
    <ligand>
        <name>a purine D-ribonucleoside</name>
        <dbReference type="ChEBI" id="CHEBI:142355"/>
        <note>ligand shared between dimeric partners</note>
    </ligand>
</feature>
<evidence type="ECO:0000259" key="6">
    <source>
        <dbReference type="Pfam" id="PF01048"/>
    </source>
</evidence>
<proteinExistence type="inferred from homology"/>
<dbReference type="HAMAP" id="MF_01627">
    <property type="entry name" value="Pur_nucleosid_phosp"/>
    <property type="match status" value="1"/>
</dbReference>
<dbReference type="InterPro" id="IPR004402">
    <property type="entry name" value="DeoD-type"/>
</dbReference>
<evidence type="ECO:0000256" key="1">
    <source>
        <dbReference type="ARBA" id="ARBA00010456"/>
    </source>
</evidence>
<feature type="site" description="Important for catalytic activity" evidence="5">
    <location>
        <position position="217"/>
    </location>
</feature>
<dbReference type="CDD" id="cd09006">
    <property type="entry name" value="PNP_EcPNPI-like"/>
    <property type="match status" value="1"/>
</dbReference>
<comment type="function">
    <text evidence="5">Catalyzes the reversible phosphorolytic breakdown of the N-glycosidic bond in the beta-(deoxy)ribonucleoside molecules, with the formation of the corresponding free purine bases and pentose-1-phosphate.</text>
</comment>
<dbReference type="SUPFAM" id="SSF53167">
    <property type="entry name" value="Purine and uridine phosphorylases"/>
    <property type="match status" value="1"/>
</dbReference>
<dbReference type="NCBIfam" id="NF004489">
    <property type="entry name" value="PRK05819.1"/>
    <property type="match status" value="1"/>
</dbReference>
<dbReference type="Gene3D" id="3.40.50.1580">
    <property type="entry name" value="Nucleoside phosphorylase domain"/>
    <property type="match status" value="1"/>
</dbReference>
<evidence type="ECO:0000313" key="8">
    <source>
        <dbReference type="Proteomes" id="UP000070160"/>
    </source>
</evidence>
<dbReference type="Proteomes" id="UP000070160">
    <property type="component" value="Unassembled WGS sequence"/>
</dbReference>
<protein>
    <recommendedName>
        <fullName evidence="5">Purine nucleoside phosphorylase DeoD-type</fullName>
        <shortName evidence="5">PNP</shortName>
        <ecNumber evidence="5">2.4.2.1</ecNumber>
    </recommendedName>
</protein>
<reference evidence="8" key="1">
    <citation type="submission" date="2016-01" db="EMBL/GenBank/DDBJ databases">
        <authorList>
            <person name="Mitreva M."/>
            <person name="Pepin K.H."/>
            <person name="Mihindukulasuriya K.A."/>
            <person name="Fulton R."/>
            <person name="Fronick C."/>
            <person name="O'Laughlin M."/>
            <person name="Miner T."/>
            <person name="Herter B."/>
            <person name="Rosa B.A."/>
            <person name="Cordes M."/>
            <person name="Tomlinson C."/>
            <person name="Wollam A."/>
            <person name="Palsikar V.B."/>
            <person name="Mardis E.R."/>
            <person name="Wilson R.K."/>
        </authorList>
    </citation>
    <scope>NUCLEOTIDE SEQUENCE [LARGE SCALE GENOMIC DNA]</scope>
    <source>
        <strain evidence="8">KA00182</strain>
    </source>
</reference>
<evidence type="ECO:0000256" key="3">
    <source>
        <dbReference type="ARBA" id="ARBA00022679"/>
    </source>
</evidence>
<evidence type="ECO:0000256" key="4">
    <source>
        <dbReference type="ARBA" id="ARBA00048447"/>
    </source>
</evidence>
<dbReference type="GO" id="GO:0004850">
    <property type="term" value="F:uridine phosphorylase activity"/>
    <property type="evidence" value="ECO:0007669"/>
    <property type="project" value="UniProtKB-EC"/>
</dbReference>
<keyword evidence="3 5" id="KW-0808">Transferase</keyword>
<dbReference type="PATRIC" id="fig|1588748.3.peg.1142"/>
<dbReference type="GO" id="GO:0004731">
    <property type="term" value="F:purine-nucleoside phosphorylase activity"/>
    <property type="evidence" value="ECO:0007669"/>
    <property type="project" value="UniProtKB-UniRule"/>
</dbReference>
<feature type="binding site" description="in other chain" evidence="5">
    <location>
        <position position="24"/>
    </location>
    <ligand>
        <name>phosphate</name>
        <dbReference type="ChEBI" id="CHEBI:43474"/>
        <note>ligand shared between dimeric partners</note>
    </ligand>
</feature>
<dbReference type="InterPro" id="IPR035994">
    <property type="entry name" value="Nucleoside_phosphorylase_sf"/>
</dbReference>
<evidence type="ECO:0000256" key="2">
    <source>
        <dbReference type="ARBA" id="ARBA00022676"/>
    </source>
</evidence>
<dbReference type="RefSeq" id="WP_062486026.1">
    <property type="nucleotide sequence ID" value="NZ_KQ960952.1"/>
</dbReference>
<evidence type="ECO:0000313" key="7">
    <source>
        <dbReference type="EMBL" id="KXB90758.1"/>
    </source>
</evidence>
<feature type="domain" description="Nucleoside phosphorylase" evidence="6">
    <location>
        <begin position="16"/>
        <end position="207"/>
    </location>
</feature>